<organism evidence="4 5">
    <name type="scientific">Henriciella mobilis</name>
    <dbReference type="NCBI Taxonomy" id="2305467"/>
    <lineage>
        <taxon>Bacteria</taxon>
        <taxon>Pseudomonadati</taxon>
        <taxon>Pseudomonadota</taxon>
        <taxon>Alphaproteobacteria</taxon>
        <taxon>Hyphomonadales</taxon>
        <taxon>Hyphomonadaceae</taxon>
        <taxon>Henriciella</taxon>
    </lineage>
</organism>
<dbReference type="OrthoDB" id="8072983at2"/>
<evidence type="ECO:0000256" key="1">
    <source>
        <dbReference type="ARBA" id="ARBA00022729"/>
    </source>
</evidence>
<keyword evidence="1 2" id="KW-0732">Signal</keyword>
<dbReference type="Gene3D" id="2.40.160.20">
    <property type="match status" value="1"/>
</dbReference>
<keyword evidence="5" id="KW-1185">Reference proteome</keyword>
<evidence type="ECO:0000313" key="4">
    <source>
        <dbReference type="EMBL" id="RIJ26647.1"/>
    </source>
</evidence>
<gene>
    <name evidence="4" type="ORF">D1223_16980</name>
</gene>
<dbReference type="Pfam" id="PF13505">
    <property type="entry name" value="OMP_b-brl"/>
    <property type="match status" value="1"/>
</dbReference>
<feature type="domain" description="Outer membrane protein beta-barrel" evidence="3">
    <location>
        <begin position="6"/>
        <end position="247"/>
    </location>
</feature>
<sequence length="247" mass="26330">MIRLSALAAAALGLPQLASAQGLFDFDAAESGFYAGLFAGGAFPGDADFNGQLASAGSAPILGARNDFAFEDTGTYGVFAGYQLPFRYWTYFHPRLEFEISGFDSDLESARVFGAPQSASGSQSVTFFLINTYSDIVWRDDQALVPYLGGGIGLAEVDVSTGTVPASDPSSAYRINDEASALASTFAGGVSYRFNSRFEVYTEARYYTVYDVDLDQTFTTSGTPAFSGRVTDDLDGSTLTAGLRVRF</sequence>
<dbReference type="RefSeq" id="WP_119377540.1">
    <property type="nucleotide sequence ID" value="NZ_QWFX01000016.1"/>
</dbReference>
<dbReference type="EMBL" id="QWFX01000016">
    <property type="protein sequence ID" value="RIJ26647.1"/>
    <property type="molecule type" value="Genomic_DNA"/>
</dbReference>
<accession>A0A399R9M5</accession>
<dbReference type="InterPro" id="IPR027385">
    <property type="entry name" value="Beta-barrel_OMP"/>
</dbReference>
<dbReference type="AlphaFoldDB" id="A0A399R9M5"/>
<dbReference type="Proteomes" id="UP000266385">
    <property type="component" value="Unassembled WGS sequence"/>
</dbReference>
<evidence type="ECO:0000313" key="5">
    <source>
        <dbReference type="Proteomes" id="UP000266385"/>
    </source>
</evidence>
<proteinExistence type="predicted"/>
<name>A0A399R9M5_9PROT</name>
<evidence type="ECO:0000259" key="3">
    <source>
        <dbReference type="Pfam" id="PF13505"/>
    </source>
</evidence>
<dbReference type="InterPro" id="IPR011250">
    <property type="entry name" value="OMP/PagP_B-barrel"/>
</dbReference>
<comment type="caution">
    <text evidence="4">The sequence shown here is derived from an EMBL/GenBank/DDBJ whole genome shotgun (WGS) entry which is preliminary data.</text>
</comment>
<reference evidence="4 5" key="1">
    <citation type="submission" date="2018-08" db="EMBL/GenBank/DDBJ databases">
        <title>Henriciella mobilis sp. nov., isolated from seawater.</title>
        <authorList>
            <person name="Cheng H."/>
            <person name="Wu Y.-H."/>
            <person name="Xu X.-W."/>
            <person name="Guo L.-L."/>
        </authorList>
    </citation>
    <scope>NUCLEOTIDE SEQUENCE [LARGE SCALE GENOMIC DNA]</scope>
    <source>
        <strain evidence="4 5">JN25</strain>
    </source>
</reference>
<dbReference type="SUPFAM" id="SSF56925">
    <property type="entry name" value="OMPA-like"/>
    <property type="match status" value="1"/>
</dbReference>
<feature type="chain" id="PRO_5017182869" evidence="2">
    <location>
        <begin position="21"/>
        <end position="247"/>
    </location>
</feature>
<evidence type="ECO:0000256" key="2">
    <source>
        <dbReference type="SAM" id="SignalP"/>
    </source>
</evidence>
<protein>
    <submittedName>
        <fullName evidence="4">P44/Msp2 family outer membrane protein</fullName>
    </submittedName>
</protein>
<feature type="signal peptide" evidence="2">
    <location>
        <begin position="1"/>
        <end position="20"/>
    </location>
</feature>